<name>A0ABW4J6W9_9LACO</name>
<feature type="domain" description="UspA" evidence="3">
    <location>
        <begin position="5"/>
        <end position="149"/>
    </location>
</feature>
<dbReference type="InterPro" id="IPR006016">
    <property type="entry name" value="UspA"/>
</dbReference>
<comment type="subcellular location">
    <subcellularLocation>
        <location evidence="2">Cytoplasm</location>
    </subcellularLocation>
</comment>
<evidence type="ECO:0000313" key="4">
    <source>
        <dbReference type="EMBL" id="MFD1671403.1"/>
    </source>
</evidence>
<gene>
    <name evidence="4" type="ORF">ACFQ5M_04770</name>
</gene>
<protein>
    <recommendedName>
        <fullName evidence="2">Universal stress protein</fullName>
    </recommendedName>
</protein>
<dbReference type="InterPro" id="IPR014729">
    <property type="entry name" value="Rossmann-like_a/b/a_fold"/>
</dbReference>
<sequence>MLQEYNNILVPVDGSKEAELALKKAVHVAKMNHAHVDILNVLDTKQFIGGYGGMLSGDAIYQISEDAQDYLENLANEIRHKNDMAEEDISIHVRFGNPKTVISRDFPKDHKNDLIMIGATGLSAMARVLVGSVTEYVNQNALCDVLIVKTDADNQKPE</sequence>
<dbReference type="PIRSF" id="PIRSF006276">
    <property type="entry name" value="UspA"/>
    <property type="match status" value="1"/>
</dbReference>
<dbReference type="PANTHER" id="PTHR46268">
    <property type="entry name" value="STRESS RESPONSE PROTEIN NHAX"/>
    <property type="match status" value="1"/>
</dbReference>
<reference evidence="5" key="1">
    <citation type="journal article" date="2019" name="Int. J. Syst. Evol. Microbiol.">
        <title>The Global Catalogue of Microorganisms (GCM) 10K type strain sequencing project: providing services to taxonomists for standard genome sequencing and annotation.</title>
        <authorList>
            <consortium name="The Broad Institute Genomics Platform"/>
            <consortium name="The Broad Institute Genome Sequencing Center for Infectious Disease"/>
            <person name="Wu L."/>
            <person name="Ma J."/>
        </authorList>
    </citation>
    <scope>NUCLEOTIDE SEQUENCE [LARGE SCALE GENOMIC DNA]</scope>
    <source>
        <strain evidence="5">CCM 8896</strain>
    </source>
</reference>
<comment type="caution">
    <text evidence="4">The sequence shown here is derived from an EMBL/GenBank/DDBJ whole genome shotgun (WGS) entry which is preliminary data.</text>
</comment>
<evidence type="ECO:0000256" key="2">
    <source>
        <dbReference type="PIRNR" id="PIRNR006276"/>
    </source>
</evidence>
<accession>A0ABW4J6W9</accession>
<evidence type="ECO:0000313" key="5">
    <source>
        <dbReference type="Proteomes" id="UP001597267"/>
    </source>
</evidence>
<dbReference type="Proteomes" id="UP001597267">
    <property type="component" value="Unassembled WGS sequence"/>
</dbReference>
<dbReference type="CDD" id="cd00293">
    <property type="entry name" value="USP-like"/>
    <property type="match status" value="1"/>
</dbReference>
<dbReference type="SUPFAM" id="SSF52402">
    <property type="entry name" value="Adenine nucleotide alpha hydrolases-like"/>
    <property type="match status" value="1"/>
</dbReference>
<dbReference type="PANTHER" id="PTHR46268:SF6">
    <property type="entry name" value="UNIVERSAL STRESS PROTEIN UP12"/>
    <property type="match status" value="1"/>
</dbReference>
<keyword evidence="5" id="KW-1185">Reference proteome</keyword>
<evidence type="ECO:0000256" key="1">
    <source>
        <dbReference type="ARBA" id="ARBA00008791"/>
    </source>
</evidence>
<organism evidence="4 5">
    <name type="scientific">Agrilactobacillus yilanensis</name>
    <dbReference type="NCBI Taxonomy" id="2485997"/>
    <lineage>
        <taxon>Bacteria</taxon>
        <taxon>Bacillati</taxon>
        <taxon>Bacillota</taxon>
        <taxon>Bacilli</taxon>
        <taxon>Lactobacillales</taxon>
        <taxon>Lactobacillaceae</taxon>
        <taxon>Agrilactobacillus</taxon>
    </lineage>
</organism>
<dbReference type="EMBL" id="JBHTOP010000007">
    <property type="protein sequence ID" value="MFD1671403.1"/>
    <property type="molecule type" value="Genomic_DNA"/>
</dbReference>
<comment type="similarity">
    <text evidence="1 2">Belongs to the universal stress protein A family.</text>
</comment>
<dbReference type="PRINTS" id="PR01438">
    <property type="entry name" value="UNVRSLSTRESS"/>
</dbReference>
<dbReference type="Gene3D" id="3.40.50.620">
    <property type="entry name" value="HUPs"/>
    <property type="match status" value="1"/>
</dbReference>
<keyword evidence="2" id="KW-0963">Cytoplasm</keyword>
<dbReference type="Pfam" id="PF00582">
    <property type="entry name" value="Usp"/>
    <property type="match status" value="1"/>
</dbReference>
<evidence type="ECO:0000259" key="3">
    <source>
        <dbReference type="Pfam" id="PF00582"/>
    </source>
</evidence>
<proteinExistence type="inferred from homology"/>
<dbReference type="InterPro" id="IPR006015">
    <property type="entry name" value="Universal_stress_UspA"/>
</dbReference>
<dbReference type="RefSeq" id="WP_125715473.1">
    <property type="nucleotide sequence ID" value="NZ_JBHTOP010000007.1"/>
</dbReference>